<dbReference type="EMBL" id="CAADRM010000116">
    <property type="protein sequence ID" value="VFU16139.1"/>
    <property type="molecule type" value="Genomic_DNA"/>
</dbReference>
<name>A0A485M1Y1_9ZZZZ</name>
<organism evidence="1">
    <name type="scientific">anaerobic digester metagenome</name>
    <dbReference type="NCBI Taxonomy" id="1263854"/>
    <lineage>
        <taxon>unclassified sequences</taxon>
        <taxon>metagenomes</taxon>
        <taxon>ecological metagenomes</taxon>
    </lineage>
</organism>
<reference evidence="1" key="1">
    <citation type="submission" date="2019-03" db="EMBL/GenBank/DDBJ databases">
        <authorList>
            <person name="Hao L."/>
        </authorList>
    </citation>
    <scope>NUCLEOTIDE SEQUENCE</scope>
</reference>
<dbReference type="AlphaFoldDB" id="A0A485M1Y1"/>
<accession>A0A485M1Y1</accession>
<protein>
    <submittedName>
        <fullName evidence="1">Uncharacterized protein</fullName>
    </submittedName>
</protein>
<proteinExistence type="predicted"/>
<sequence length="31" mass="3603">MKHKLVWKKPDQTMHEAIVSHREMLSSGQGI</sequence>
<gene>
    <name evidence="1" type="ORF">SCFA_510009</name>
</gene>
<evidence type="ECO:0000313" key="1">
    <source>
        <dbReference type="EMBL" id="VFU16139.1"/>
    </source>
</evidence>